<proteinExistence type="predicted"/>
<reference evidence="1 2" key="1">
    <citation type="journal article" date="2021" name="Elife">
        <title>Chloroplast acquisition without the gene transfer in kleptoplastic sea slugs, Plakobranchus ocellatus.</title>
        <authorList>
            <person name="Maeda T."/>
            <person name="Takahashi S."/>
            <person name="Yoshida T."/>
            <person name="Shimamura S."/>
            <person name="Takaki Y."/>
            <person name="Nagai Y."/>
            <person name="Toyoda A."/>
            <person name="Suzuki Y."/>
            <person name="Arimoto A."/>
            <person name="Ishii H."/>
            <person name="Satoh N."/>
            <person name="Nishiyama T."/>
            <person name="Hasebe M."/>
            <person name="Maruyama T."/>
            <person name="Minagawa J."/>
            <person name="Obokata J."/>
            <person name="Shigenobu S."/>
        </authorList>
    </citation>
    <scope>NUCLEOTIDE SEQUENCE [LARGE SCALE GENOMIC DNA]</scope>
</reference>
<dbReference type="SUPFAM" id="SSF50998">
    <property type="entry name" value="Quinoprotein alcohol dehydrogenase-like"/>
    <property type="match status" value="1"/>
</dbReference>
<evidence type="ECO:0000313" key="1">
    <source>
        <dbReference type="EMBL" id="GFN90752.1"/>
    </source>
</evidence>
<accession>A0AAV3Z7Q3</accession>
<protein>
    <submittedName>
        <fullName evidence="1">Proteinral transcription factor 3c polypeptide 4</fullName>
    </submittedName>
</protein>
<dbReference type="InterPro" id="IPR015943">
    <property type="entry name" value="WD40/YVTN_repeat-like_dom_sf"/>
</dbReference>
<dbReference type="Proteomes" id="UP000735302">
    <property type="component" value="Unassembled WGS sequence"/>
</dbReference>
<evidence type="ECO:0000313" key="2">
    <source>
        <dbReference type="Proteomes" id="UP000735302"/>
    </source>
</evidence>
<comment type="caution">
    <text evidence="1">The sequence shown here is derived from an EMBL/GenBank/DDBJ whole genome shotgun (WGS) entry which is preliminary data.</text>
</comment>
<gene>
    <name evidence="1" type="ORF">PoB_001725800</name>
</gene>
<organism evidence="1 2">
    <name type="scientific">Plakobranchus ocellatus</name>
    <dbReference type="NCBI Taxonomy" id="259542"/>
    <lineage>
        <taxon>Eukaryota</taxon>
        <taxon>Metazoa</taxon>
        <taxon>Spiralia</taxon>
        <taxon>Lophotrochozoa</taxon>
        <taxon>Mollusca</taxon>
        <taxon>Gastropoda</taxon>
        <taxon>Heterobranchia</taxon>
        <taxon>Euthyneura</taxon>
        <taxon>Panpulmonata</taxon>
        <taxon>Sacoglossa</taxon>
        <taxon>Placobranchoidea</taxon>
        <taxon>Plakobranchidae</taxon>
        <taxon>Plakobranchus</taxon>
    </lineage>
</organism>
<dbReference type="InterPro" id="IPR036322">
    <property type="entry name" value="WD40_repeat_dom_sf"/>
</dbReference>
<sequence length="626" mass="70579">MDRLRSRSICRSSSFKKTLLFLPPDKFGTVNSLTWAPDNVLLVSCSEKLLLINIVLVQNPRFLSSQDIFTTVIEEVLTIQNIPDYCLSRGVLDFETSFLHLSDAERQLVMTDPALIDFGFLQFSASKIWKKAICSAFPDTFCRQHYLISCMTYDYRVFIFTKDDQSFKPFECTDWIKKHVLSTSTLPIVLKKRKDLQDYISLMYDMASVEILWTQLFSTDACASFFLLITGTRNGNVHMWKIDANFSGKESQFSWKFTDKYGSEVMSLAWLTLSQAKGVLAIGYVDGSVRCLEVAAIFDGDLFITATEILVDRFCDGLSVADIAFGKTSQETDVMIACKQHFLHLFTITGTTVKYCNYFLTDAALPLTSICLKGMYGVVSPQDCALIAIEIQETEGKISVIQRKQDFDMLIDNPGISWLCKGSALSPSCALCFSLLKTDHNSLAMKKKRKVTGNQMILMSVPFSLELEKMMYNLRDPLISTKDTVLNFCLLIKDEIASVEETFKIHQLPDVLTSLQEINCNRGNQVTLAAIKFLKALLLSQNLGEKDLEWLSIACEEALKKRMYEYAVSCLDNLPSVNSSLDLMIVSSFQKLLRDGENSLELKLSEKSPEHTSNHCPVCGSDILDQ</sequence>
<dbReference type="InterPro" id="IPR011047">
    <property type="entry name" value="Quinoprotein_ADH-like_sf"/>
</dbReference>
<dbReference type="SUPFAM" id="SSF50978">
    <property type="entry name" value="WD40 repeat-like"/>
    <property type="match status" value="1"/>
</dbReference>
<dbReference type="Gene3D" id="2.130.10.10">
    <property type="entry name" value="YVTN repeat-like/Quinoprotein amine dehydrogenase"/>
    <property type="match status" value="1"/>
</dbReference>
<name>A0AAV3Z7Q3_9GAST</name>
<keyword evidence="2" id="KW-1185">Reference proteome</keyword>
<dbReference type="AlphaFoldDB" id="A0AAV3Z7Q3"/>
<dbReference type="EMBL" id="BLXT01002056">
    <property type="protein sequence ID" value="GFN90752.1"/>
    <property type="molecule type" value="Genomic_DNA"/>
</dbReference>